<feature type="compositionally biased region" description="Polar residues" evidence="3">
    <location>
        <begin position="1"/>
        <end position="23"/>
    </location>
</feature>
<reference evidence="5 6" key="1">
    <citation type="submission" date="2019-08" db="EMBL/GenBank/DDBJ databases">
        <authorList>
            <person name="Dhanesh K."/>
            <person name="Kumar G."/>
            <person name="Sasikala C."/>
            <person name="Venkata Ramana C."/>
        </authorList>
    </citation>
    <scope>NUCLEOTIDE SEQUENCE [LARGE SCALE GENOMIC DNA]</scope>
    <source>
        <strain evidence="5 6">JC645</strain>
    </source>
</reference>
<feature type="region of interest" description="Disordered" evidence="3">
    <location>
        <begin position="355"/>
        <end position="382"/>
    </location>
</feature>
<dbReference type="InterPro" id="IPR050464">
    <property type="entry name" value="Zeta_carotene_desat/Oxidored"/>
</dbReference>
<dbReference type="RefSeq" id="WP_150076120.1">
    <property type="nucleotide sequence ID" value="NZ_VWOX01000004.1"/>
</dbReference>
<dbReference type="InterPro" id="IPR036188">
    <property type="entry name" value="FAD/NAD-bd_sf"/>
</dbReference>
<comment type="cofactor">
    <cofactor evidence="1">
        <name>FAD</name>
        <dbReference type="ChEBI" id="CHEBI:57692"/>
    </cofactor>
</comment>
<feature type="domain" description="Amine oxidase" evidence="4">
    <location>
        <begin position="34"/>
        <end position="487"/>
    </location>
</feature>
<feature type="region of interest" description="Disordered" evidence="3">
    <location>
        <begin position="1"/>
        <end position="24"/>
    </location>
</feature>
<dbReference type="PRINTS" id="PR00757">
    <property type="entry name" value="AMINEOXDASEF"/>
</dbReference>
<name>A0A5M6DDN4_9BACT</name>
<dbReference type="Proteomes" id="UP000324479">
    <property type="component" value="Unassembled WGS sequence"/>
</dbReference>
<protein>
    <submittedName>
        <fullName evidence="5">FAD-dependent oxidoreductase</fullName>
    </submittedName>
</protein>
<dbReference type="NCBIfam" id="TIGR03467">
    <property type="entry name" value="HpnE"/>
    <property type="match status" value="1"/>
</dbReference>
<dbReference type="PANTHER" id="PTHR42923">
    <property type="entry name" value="PROTOPORPHYRINOGEN OXIDASE"/>
    <property type="match status" value="1"/>
</dbReference>
<comment type="caution">
    <text evidence="5">The sequence shown here is derived from an EMBL/GenBank/DDBJ whole genome shotgun (WGS) entry which is preliminary data.</text>
</comment>
<evidence type="ECO:0000313" key="5">
    <source>
        <dbReference type="EMBL" id="KAA5544510.1"/>
    </source>
</evidence>
<sequence>MNRTAAGTAPSDTPPNDTSTATRPTDVLIVGGGLAGLAAAEALTRTQPALRVTLLESKRQLGGRAGSFADPSSGTTVDYCQHAAMGCCTNLLDLIQRCGLSQCFRRYRELTFLHPQSPPSRFAPNRFLPPPLHLAGTLHAQRYLRPAQRIQILRGLWQLMRSRDDKLRATTAARWLSEHGQDAETLKAFWDVILVSALGERTDRVAMSAARKVLIDGFAAARGASDVLIPTAPLSHVFGDRMRDHLSSRGVVIRQGETVRRINADRTVVTGESQLRPDHVICAVPWHRVADLFSDWPAAQRARLPDLETVSNFPTSPITGLHLWFDKPITDLDHAVMVGTVSQWMFRAPFSSAPLESANGDRTNVQRTGDDIQPSSPGGQPTSGHYVQIVISGCSDVGSGSIESLLEVVLSELRHAFPDARQARLLSHRRVTDPNSVFSITPAVEAARPSSRTDVPWLHLAGDWTATGWPATMEGAVISGRKAVESLLGGIDDSPPAALVRPGLPRRWLARRLIRQS</sequence>
<proteinExistence type="predicted"/>
<keyword evidence="2" id="KW-0560">Oxidoreductase</keyword>
<evidence type="ECO:0000256" key="1">
    <source>
        <dbReference type="ARBA" id="ARBA00001974"/>
    </source>
</evidence>
<dbReference type="EMBL" id="VWOX01000004">
    <property type="protein sequence ID" value="KAA5544510.1"/>
    <property type="molecule type" value="Genomic_DNA"/>
</dbReference>
<evidence type="ECO:0000259" key="4">
    <source>
        <dbReference type="Pfam" id="PF01593"/>
    </source>
</evidence>
<dbReference type="Pfam" id="PF01593">
    <property type="entry name" value="Amino_oxidase"/>
    <property type="match status" value="1"/>
</dbReference>
<dbReference type="InterPro" id="IPR001613">
    <property type="entry name" value="Flavin_amine_oxidase"/>
</dbReference>
<dbReference type="SUPFAM" id="SSF51905">
    <property type="entry name" value="FAD/NAD(P)-binding domain"/>
    <property type="match status" value="1"/>
</dbReference>
<keyword evidence="6" id="KW-1185">Reference proteome</keyword>
<dbReference type="AlphaFoldDB" id="A0A5M6DDN4"/>
<evidence type="ECO:0000313" key="6">
    <source>
        <dbReference type="Proteomes" id="UP000324479"/>
    </source>
</evidence>
<dbReference type="PANTHER" id="PTHR42923:SF47">
    <property type="entry name" value="BLR3003 PROTEIN"/>
    <property type="match status" value="1"/>
</dbReference>
<gene>
    <name evidence="5" type="ORF">FYK55_09280</name>
</gene>
<organism evidence="5 6">
    <name type="scientific">Roseiconus nitratireducens</name>
    <dbReference type="NCBI Taxonomy" id="2605748"/>
    <lineage>
        <taxon>Bacteria</taxon>
        <taxon>Pseudomonadati</taxon>
        <taxon>Planctomycetota</taxon>
        <taxon>Planctomycetia</taxon>
        <taxon>Pirellulales</taxon>
        <taxon>Pirellulaceae</taxon>
        <taxon>Roseiconus</taxon>
    </lineage>
</organism>
<accession>A0A5M6DDN4</accession>
<dbReference type="InterPro" id="IPR017830">
    <property type="entry name" value="SQase_HpnE"/>
</dbReference>
<feature type="compositionally biased region" description="Polar residues" evidence="3">
    <location>
        <begin position="360"/>
        <end position="382"/>
    </location>
</feature>
<dbReference type="GO" id="GO:0016491">
    <property type="term" value="F:oxidoreductase activity"/>
    <property type="evidence" value="ECO:0007669"/>
    <property type="project" value="UniProtKB-KW"/>
</dbReference>
<dbReference type="InterPro" id="IPR002937">
    <property type="entry name" value="Amino_oxidase"/>
</dbReference>
<evidence type="ECO:0000256" key="3">
    <source>
        <dbReference type="SAM" id="MobiDB-lite"/>
    </source>
</evidence>
<dbReference type="Gene3D" id="3.50.50.60">
    <property type="entry name" value="FAD/NAD(P)-binding domain"/>
    <property type="match status" value="1"/>
</dbReference>
<evidence type="ECO:0000256" key="2">
    <source>
        <dbReference type="ARBA" id="ARBA00023002"/>
    </source>
</evidence>